<proteinExistence type="predicted"/>
<dbReference type="AlphaFoldDB" id="A0A2W5SYD3"/>
<dbReference type="NCBIfam" id="TIGR01444">
    <property type="entry name" value="fkbM_fam"/>
    <property type="match status" value="1"/>
</dbReference>
<dbReference type="EMBL" id="QFQD01000011">
    <property type="protein sequence ID" value="PZQ84313.1"/>
    <property type="molecule type" value="Genomic_DNA"/>
</dbReference>
<comment type="caution">
    <text evidence="2">The sequence shown here is derived from an EMBL/GenBank/DDBJ whole genome shotgun (WGS) entry which is preliminary data.</text>
</comment>
<dbReference type="GO" id="GO:0008168">
    <property type="term" value="F:methyltransferase activity"/>
    <property type="evidence" value="ECO:0007669"/>
    <property type="project" value="UniProtKB-KW"/>
</dbReference>
<evidence type="ECO:0000313" key="2">
    <source>
        <dbReference type="EMBL" id="PZQ84313.1"/>
    </source>
</evidence>
<dbReference type="Gene3D" id="3.40.50.150">
    <property type="entry name" value="Vaccinia Virus protein VP39"/>
    <property type="match status" value="1"/>
</dbReference>
<dbReference type="SUPFAM" id="SSF53335">
    <property type="entry name" value="S-adenosyl-L-methionine-dependent methyltransferases"/>
    <property type="match status" value="1"/>
</dbReference>
<sequence>MLRRLAKLMRQPGFREAPLTVTWRAMAWYIHVMFGRNPAFELVPGGARLRVAPDLRYTSVSAFLLRDAVEPELHYLQKFLGKNGAFIDVGANIGLFTLKAAPLAGRVVAVEPGEEAGRQLDANVALNGFSNVSVVRKALSDQPGRAVLFHNPLGDDPQAFSLLSDGTDSGSEAVELVTLDKLVEEQNLSRVDCIKIDVEGAEDLVLAGAVGTLTRDRPTVIFEINCPTLLKAGGDPEAAWNRLVGFNYRFYRIGEDGTLARLAQFPSEFGNVVALPAENAQPH</sequence>
<dbReference type="PANTHER" id="PTHR34203">
    <property type="entry name" value="METHYLTRANSFERASE, FKBM FAMILY PROTEIN"/>
    <property type="match status" value="1"/>
</dbReference>
<accession>A0A2W5SYD3</accession>
<dbReference type="GO" id="GO:0032259">
    <property type="term" value="P:methylation"/>
    <property type="evidence" value="ECO:0007669"/>
    <property type="project" value="UniProtKB-KW"/>
</dbReference>
<reference evidence="2 3" key="1">
    <citation type="submission" date="2017-08" db="EMBL/GenBank/DDBJ databases">
        <title>Infants hospitalized years apart are colonized by the same room-sourced microbial strains.</title>
        <authorList>
            <person name="Brooks B."/>
            <person name="Olm M.R."/>
            <person name="Firek B.A."/>
            <person name="Baker R."/>
            <person name="Thomas B.C."/>
            <person name="Morowitz M.J."/>
            <person name="Banfield J.F."/>
        </authorList>
    </citation>
    <scope>NUCLEOTIDE SEQUENCE [LARGE SCALE GENOMIC DNA]</scope>
    <source>
        <strain evidence="2">S2_005_001_R2_27</strain>
    </source>
</reference>
<evidence type="ECO:0000259" key="1">
    <source>
        <dbReference type="Pfam" id="PF05050"/>
    </source>
</evidence>
<name>A0A2W5SYD3_ANCNO</name>
<dbReference type="PANTHER" id="PTHR34203:SF15">
    <property type="entry name" value="SLL1173 PROTEIN"/>
    <property type="match status" value="1"/>
</dbReference>
<dbReference type="InterPro" id="IPR006342">
    <property type="entry name" value="FkbM_mtfrase"/>
</dbReference>
<gene>
    <name evidence="2" type="ORF">DI549_05385</name>
</gene>
<organism evidence="2 3">
    <name type="scientific">Ancylobacter novellus</name>
    <name type="common">Thiobacillus novellus</name>
    <dbReference type="NCBI Taxonomy" id="921"/>
    <lineage>
        <taxon>Bacteria</taxon>
        <taxon>Pseudomonadati</taxon>
        <taxon>Pseudomonadota</taxon>
        <taxon>Alphaproteobacteria</taxon>
        <taxon>Hyphomicrobiales</taxon>
        <taxon>Xanthobacteraceae</taxon>
        <taxon>Ancylobacter</taxon>
    </lineage>
</organism>
<dbReference type="Pfam" id="PF05050">
    <property type="entry name" value="Methyltransf_21"/>
    <property type="match status" value="1"/>
</dbReference>
<dbReference type="InterPro" id="IPR029063">
    <property type="entry name" value="SAM-dependent_MTases_sf"/>
</dbReference>
<dbReference type="InterPro" id="IPR052514">
    <property type="entry name" value="SAM-dependent_MTase"/>
</dbReference>
<keyword evidence="2" id="KW-0808">Transferase</keyword>
<keyword evidence="2" id="KW-0489">Methyltransferase</keyword>
<protein>
    <submittedName>
        <fullName evidence="2">FkbM family methyltransferase</fullName>
    </submittedName>
</protein>
<feature type="domain" description="Methyltransferase FkbM" evidence="1">
    <location>
        <begin position="88"/>
        <end position="225"/>
    </location>
</feature>
<dbReference type="Proteomes" id="UP000248887">
    <property type="component" value="Unassembled WGS sequence"/>
</dbReference>
<evidence type="ECO:0000313" key="3">
    <source>
        <dbReference type="Proteomes" id="UP000248887"/>
    </source>
</evidence>